<evidence type="ECO:0000259" key="3">
    <source>
        <dbReference type="Pfam" id="PF17919"/>
    </source>
</evidence>
<evidence type="ECO:0000256" key="2">
    <source>
        <dbReference type="ARBA" id="ARBA00023268"/>
    </source>
</evidence>
<dbReference type="EMBL" id="KK119118">
    <property type="protein sequence ID" value="KFM74810.1"/>
    <property type="molecule type" value="Genomic_DNA"/>
</dbReference>
<dbReference type="SUPFAM" id="SSF56672">
    <property type="entry name" value="DNA/RNA polymerases"/>
    <property type="match status" value="1"/>
</dbReference>
<dbReference type="OMA" id="VITEWPA"/>
<proteinExistence type="predicted"/>
<dbReference type="STRING" id="407821.A0A087UBS1"/>
<sequence>MFIVRTGRDTLWTCHLCRRWRIQKKCREFKDWRCPQNDDEMLRSFLGLCTNYKRSVKDFSCITRSLHKLTESKQKFLWIKQCKDAFNKLKEALISVSVLTKPQLKKPFILDMDASNESIGVILSELMCLQNSCPS</sequence>
<dbReference type="GO" id="GO:0003964">
    <property type="term" value="F:RNA-directed DNA polymerase activity"/>
    <property type="evidence" value="ECO:0007669"/>
    <property type="project" value="UniProtKB-EC"/>
</dbReference>
<dbReference type="InterPro" id="IPR050951">
    <property type="entry name" value="Retrovirus_Pol_polyprotein"/>
</dbReference>
<accession>A0A087UBS1</accession>
<dbReference type="InterPro" id="IPR043502">
    <property type="entry name" value="DNA/RNA_pol_sf"/>
</dbReference>
<dbReference type="OrthoDB" id="6425250at2759"/>
<reference evidence="4 5" key="1">
    <citation type="submission" date="2013-11" db="EMBL/GenBank/DDBJ databases">
        <title>Genome sequencing of Stegodyphus mimosarum.</title>
        <authorList>
            <person name="Bechsgaard J."/>
        </authorList>
    </citation>
    <scope>NUCLEOTIDE SEQUENCE [LARGE SCALE GENOMIC DNA]</scope>
</reference>
<protein>
    <recommendedName>
        <fullName evidence="1">RNA-directed DNA polymerase</fullName>
        <ecNumber evidence="1">2.7.7.49</ecNumber>
    </recommendedName>
</protein>
<dbReference type="Gene3D" id="3.30.70.270">
    <property type="match status" value="1"/>
</dbReference>
<organism evidence="4 5">
    <name type="scientific">Stegodyphus mimosarum</name>
    <name type="common">African social velvet spider</name>
    <dbReference type="NCBI Taxonomy" id="407821"/>
    <lineage>
        <taxon>Eukaryota</taxon>
        <taxon>Metazoa</taxon>
        <taxon>Ecdysozoa</taxon>
        <taxon>Arthropoda</taxon>
        <taxon>Chelicerata</taxon>
        <taxon>Arachnida</taxon>
        <taxon>Araneae</taxon>
        <taxon>Araneomorphae</taxon>
        <taxon>Entelegynae</taxon>
        <taxon>Eresoidea</taxon>
        <taxon>Eresidae</taxon>
        <taxon>Stegodyphus</taxon>
    </lineage>
</organism>
<dbReference type="EC" id="2.7.7.49" evidence="1"/>
<dbReference type="InterPro" id="IPR041577">
    <property type="entry name" value="RT_RNaseH_2"/>
</dbReference>
<evidence type="ECO:0000256" key="1">
    <source>
        <dbReference type="ARBA" id="ARBA00012493"/>
    </source>
</evidence>
<keyword evidence="5" id="KW-1185">Reference proteome</keyword>
<dbReference type="AlphaFoldDB" id="A0A087UBS1"/>
<name>A0A087UBS1_STEMI</name>
<gene>
    <name evidence="4" type="ORF">X975_18309</name>
</gene>
<feature type="domain" description="Reverse transcriptase/retrotransposon-derived protein RNase H-like" evidence="3">
    <location>
        <begin position="78"/>
        <end position="125"/>
    </location>
</feature>
<evidence type="ECO:0000313" key="5">
    <source>
        <dbReference type="Proteomes" id="UP000054359"/>
    </source>
</evidence>
<feature type="non-terminal residue" evidence="4">
    <location>
        <position position="135"/>
    </location>
</feature>
<dbReference type="Proteomes" id="UP000054359">
    <property type="component" value="Unassembled WGS sequence"/>
</dbReference>
<dbReference type="PANTHER" id="PTHR37984:SF5">
    <property type="entry name" value="PROTEIN NYNRIN-LIKE"/>
    <property type="match status" value="1"/>
</dbReference>
<evidence type="ECO:0000313" key="4">
    <source>
        <dbReference type="EMBL" id="KFM74810.1"/>
    </source>
</evidence>
<dbReference type="FunFam" id="3.30.70.270:FF:000020">
    <property type="entry name" value="Transposon Tf2-6 polyprotein-like Protein"/>
    <property type="match status" value="1"/>
</dbReference>
<dbReference type="PANTHER" id="PTHR37984">
    <property type="entry name" value="PROTEIN CBG26694"/>
    <property type="match status" value="1"/>
</dbReference>
<dbReference type="Pfam" id="PF17919">
    <property type="entry name" value="RT_RNaseH_2"/>
    <property type="match status" value="1"/>
</dbReference>
<keyword evidence="2" id="KW-0511">Multifunctional enzyme</keyword>
<dbReference type="InterPro" id="IPR043128">
    <property type="entry name" value="Rev_trsase/Diguanyl_cyclase"/>
</dbReference>